<dbReference type="EMBL" id="JBHSGS010000057">
    <property type="protein sequence ID" value="MFC4720162.1"/>
    <property type="molecule type" value="Genomic_DNA"/>
</dbReference>
<protein>
    <submittedName>
        <fullName evidence="2">Uncharacterized protein</fullName>
    </submittedName>
</protein>
<keyword evidence="1" id="KW-1133">Transmembrane helix</keyword>
<keyword evidence="1" id="KW-0812">Transmembrane</keyword>
<evidence type="ECO:0000313" key="3">
    <source>
        <dbReference type="Proteomes" id="UP001595969"/>
    </source>
</evidence>
<dbReference type="Proteomes" id="UP001595969">
    <property type="component" value="Unassembled WGS sequence"/>
</dbReference>
<dbReference type="RefSeq" id="WP_204653691.1">
    <property type="nucleotide sequence ID" value="NZ_JAFBFD010000012.1"/>
</dbReference>
<organism evidence="2 3">
    <name type="scientific">Enterococcus lemanii</name>
    <dbReference type="NCBI Taxonomy" id="1159752"/>
    <lineage>
        <taxon>Bacteria</taxon>
        <taxon>Bacillati</taxon>
        <taxon>Bacillota</taxon>
        <taxon>Bacilli</taxon>
        <taxon>Lactobacillales</taxon>
        <taxon>Enterococcaceae</taxon>
        <taxon>Enterococcus</taxon>
    </lineage>
</organism>
<gene>
    <name evidence="2" type="ORF">ACFO5I_10535</name>
</gene>
<keyword evidence="1" id="KW-0472">Membrane</keyword>
<name>A0ABV9MW38_9ENTE</name>
<evidence type="ECO:0000313" key="2">
    <source>
        <dbReference type="EMBL" id="MFC4720162.1"/>
    </source>
</evidence>
<accession>A0ABV9MW38</accession>
<sequence>MNKKTFKAEEKISTPFSFSGNELDYLVSKDAFKEYKSSVNHRLSILEASEKNRETQLKLFFEEKIESYNQKSSVAKMNKNIKMVVTFLAWLITTIISLFALFK</sequence>
<comment type="caution">
    <text evidence="2">The sequence shown here is derived from an EMBL/GenBank/DDBJ whole genome shotgun (WGS) entry which is preliminary data.</text>
</comment>
<proteinExistence type="predicted"/>
<reference evidence="3" key="1">
    <citation type="journal article" date="2019" name="Int. J. Syst. Evol. Microbiol.">
        <title>The Global Catalogue of Microorganisms (GCM) 10K type strain sequencing project: providing services to taxonomists for standard genome sequencing and annotation.</title>
        <authorList>
            <consortium name="The Broad Institute Genomics Platform"/>
            <consortium name="The Broad Institute Genome Sequencing Center for Infectious Disease"/>
            <person name="Wu L."/>
            <person name="Ma J."/>
        </authorList>
    </citation>
    <scope>NUCLEOTIDE SEQUENCE [LARGE SCALE GENOMIC DNA]</scope>
    <source>
        <strain evidence="3">CGMCC 1.19032</strain>
    </source>
</reference>
<feature type="transmembrane region" description="Helical" evidence="1">
    <location>
        <begin position="81"/>
        <end position="102"/>
    </location>
</feature>
<keyword evidence="3" id="KW-1185">Reference proteome</keyword>
<evidence type="ECO:0000256" key="1">
    <source>
        <dbReference type="SAM" id="Phobius"/>
    </source>
</evidence>